<comment type="caution">
    <text evidence="3">The sequence shown here is derived from an EMBL/GenBank/DDBJ whole genome shotgun (WGS) entry which is preliminary data.</text>
</comment>
<dbReference type="EMBL" id="QGKW02000007">
    <property type="protein sequence ID" value="KAF2619046.1"/>
    <property type="molecule type" value="Genomic_DNA"/>
</dbReference>
<feature type="region of interest" description="Disordered" evidence="1">
    <location>
        <begin position="76"/>
        <end position="121"/>
    </location>
</feature>
<gene>
    <name evidence="3" type="ORF">F2Q68_00039951</name>
</gene>
<dbReference type="Proteomes" id="UP000712281">
    <property type="component" value="Unassembled WGS sequence"/>
</dbReference>
<proteinExistence type="predicted"/>
<feature type="compositionally biased region" description="Acidic residues" evidence="1">
    <location>
        <begin position="90"/>
        <end position="103"/>
    </location>
</feature>
<sequence>MSELGLMKVSLHYGGVMERKDNNFFYRGGFLNKDIAIDPDYMTWSMFQGFCEDIGSNGKVKHVWYKLPQESIDLTVGEKVDDEVPKDGEEDKGEEDRGEEDKDDAGQNNGEESNARVRLRKKSSKKQEIIFHFSHSLRIPMMRKLEVALGKTLEVALLRKLEVELMMIMMMKNSRGSYRMMNIWLLLLTLMMNGKTVSSIDIPSSLRHLPLARKIDHSSVKRA</sequence>
<evidence type="ECO:0000259" key="2">
    <source>
        <dbReference type="Pfam" id="PF26130"/>
    </source>
</evidence>
<feature type="compositionally biased region" description="Basic and acidic residues" evidence="1">
    <location>
        <begin position="76"/>
        <end position="89"/>
    </location>
</feature>
<evidence type="ECO:0000313" key="3">
    <source>
        <dbReference type="EMBL" id="KAF2619046.1"/>
    </source>
</evidence>
<reference evidence="3" key="1">
    <citation type="submission" date="2019-12" db="EMBL/GenBank/DDBJ databases">
        <title>Genome sequencing and annotation of Brassica cretica.</title>
        <authorList>
            <person name="Studholme D.J."/>
            <person name="Sarris P.F."/>
        </authorList>
    </citation>
    <scope>NUCLEOTIDE SEQUENCE</scope>
    <source>
        <strain evidence="3">PFS-001/15</strain>
        <tissue evidence="3">Leaf</tissue>
    </source>
</reference>
<dbReference type="InterPro" id="IPR058594">
    <property type="entry name" value="PB1-like_dom_pln"/>
</dbReference>
<accession>A0A8S9MNK4</accession>
<dbReference type="AlphaFoldDB" id="A0A8S9MNK4"/>
<evidence type="ECO:0000256" key="1">
    <source>
        <dbReference type="SAM" id="MobiDB-lite"/>
    </source>
</evidence>
<feature type="domain" description="PB1-like" evidence="2">
    <location>
        <begin position="7"/>
        <end position="69"/>
    </location>
</feature>
<dbReference type="Pfam" id="PF26130">
    <property type="entry name" value="PB1-like"/>
    <property type="match status" value="1"/>
</dbReference>
<protein>
    <recommendedName>
        <fullName evidence="2">PB1-like domain-containing protein</fullName>
    </recommendedName>
</protein>
<evidence type="ECO:0000313" key="4">
    <source>
        <dbReference type="Proteomes" id="UP000712281"/>
    </source>
</evidence>
<name>A0A8S9MNK4_BRACR</name>
<organism evidence="3 4">
    <name type="scientific">Brassica cretica</name>
    <name type="common">Mustard</name>
    <dbReference type="NCBI Taxonomy" id="69181"/>
    <lineage>
        <taxon>Eukaryota</taxon>
        <taxon>Viridiplantae</taxon>
        <taxon>Streptophyta</taxon>
        <taxon>Embryophyta</taxon>
        <taxon>Tracheophyta</taxon>
        <taxon>Spermatophyta</taxon>
        <taxon>Magnoliopsida</taxon>
        <taxon>eudicotyledons</taxon>
        <taxon>Gunneridae</taxon>
        <taxon>Pentapetalae</taxon>
        <taxon>rosids</taxon>
        <taxon>malvids</taxon>
        <taxon>Brassicales</taxon>
        <taxon>Brassicaceae</taxon>
        <taxon>Brassiceae</taxon>
        <taxon>Brassica</taxon>
    </lineage>
</organism>